<evidence type="ECO:0000313" key="3">
    <source>
        <dbReference type="Proteomes" id="UP000265341"/>
    </source>
</evidence>
<keyword evidence="3" id="KW-1185">Reference proteome</keyword>
<evidence type="ECO:0000313" key="2">
    <source>
        <dbReference type="EMBL" id="RIH83560.1"/>
    </source>
</evidence>
<dbReference type="RefSeq" id="WP_119279632.1">
    <property type="nucleotide sequence ID" value="NZ_QWLA01000074.1"/>
</dbReference>
<dbReference type="OrthoDB" id="8428218at2"/>
<feature type="region of interest" description="Disordered" evidence="1">
    <location>
        <begin position="278"/>
        <end position="324"/>
    </location>
</feature>
<evidence type="ECO:0000256" key="1">
    <source>
        <dbReference type="SAM" id="MobiDB-lite"/>
    </source>
</evidence>
<sequence length="324" mass="34346">MDQDHALDALRTSPYMSRLSGEATCTLTLWVLALKSAPQPAPRLAYGHVVPAPHALTGRWGKADVEGDPRLVRLTQRLRAGENLQAACAAAGLPTPDPLYGGLVLAATPEGARRAYRWRPVALLGCVGDASRGEVRLSYVPEAITATGALTCTDKMRLCREAGLGWQGLRRVLEVLSSETGLDFRDRDAGRLGDLEFLDATGVDDQGKPMVKAETVRVPLDPANLEPASEATDRTLTSVRRVTVRLEPEALEPGSQVLLGCRLRSGGEVILAEAVEATVGEGGSRSPSRRPARSTGSMSRSGSSRTVAGACGTRRPGESSSRST</sequence>
<gene>
    <name evidence="2" type="ORF">Mrose_02982</name>
</gene>
<organism evidence="2 3">
    <name type="scientific">Calidithermus roseus</name>
    <dbReference type="NCBI Taxonomy" id="1644118"/>
    <lineage>
        <taxon>Bacteria</taxon>
        <taxon>Thermotogati</taxon>
        <taxon>Deinococcota</taxon>
        <taxon>Deinococci</taxon>
        <taxon>Thermales</taxon>
        <taxon>Thermaceae</taxon>
        <taxon>Calidithermus</taxon>
    </lineage>
</organism>
<protein>
    <submittedName>
        <fullName evidence="2">Uncharacterized protein</fullName>
    </submittedName>
</protein>
<accession>A0A399EJS3</accession>
<comment type="caution">
    <text evidence="2">The sequence shown here is derived from an EMBL/GenBank/DDBJ whole genome shotgun (WGS) entry which is preliminary data.</text>
</comment>
<proteinExistence type="predicted"/>
<dbReference type="Proteomes" id="UP000265341">
    <property type="component" value="Unassembled WGS sequence"/>
</dbReference>
<dbReference type="EMBL" id="QWLA01000074">
    <property type="protein sequence ID" value="RIH83560.1"/>
    <property type="molecule type" value="Genomic_DNA"/>
</dbReference>
<name>A0A399EJS3_9DEIN</name>
<feature type="compositionally biased region" description="Low complexity" evidence="1">
    <location>
        <begin position="293"/>
        <end position="306"/>
    </location>
</feature>
<reference evidence="2 3" key="1">
    <citation type="submission" date="2018-08" db="EMBL/GenBank/DDBJ databases">
        <title>Meiothermus roseus NBRC 110900 genome sequencing project.</title>
        <authorList>
            <person name="Da Costa M.S."/>
            <person name="Albuquerque L."/>
            <person name="Raposo P."/>
            <person name="Froufe H.J.C."/>
            <person name="Barroso C.S."/>
            <person name="Egas C."/>
        </authorList>
    </citation>
    <scope>NUCLEOTIDE SEQUENCE [LARGE SCALE GENOMIC DNA]</scope>
    <source>
        <strain evidence="2 3">NBRC 110900</strain>
    </source>
</reference>
<dbReference type="AlphaFoldDB" id="A0A399EJS3"/>